<dbReference type="AlphaFoldDB" id="A0A1R3U9A4"/>
<dbReference type="EMBL" id="FMUE01000024">
    <property type="protein sequence ID" value="SCX35797.1"/>
    <property type="molecule type" value="Genomic_DNA"/>
</dbReference>
<gene>
    <name evidence="1" type="ORF">DSM25559_5157</name>
</gene>
<organism evidence="1 2">
    <name type="scientific">Agrobacterium rosae</name>
    <dbReference type="NCBI Taxonomy" id="1972867"/>
    <lineage>
        <taxon>Bacteria</taxon>
        <taxon>Pseudomonadati</taxon>
        <taxon>Pseudomonadota</taxon>
        <taxon>Alphaproteobacteria</taxon>
        <taxon>Hyphomicrobiales</taxon>
        <taxon>Rhizobiaceae</taxon>
        <taxon>Rhizobium/Agrobacterium group</taxon>
        <taxon>Agrobacterium</taxon>
    </lineage>
</organism>
<dbReference type="Proteomes" id="UP000187891">
    <property type="component" value="Unassembled WGS sequence"/>
</dbReference>
<reference evidence="2" key="1">
    <citation type="submission" date="2016-10" db="EMBL/GenBank/DDBJ databases">
        <authorList>
            <person name="Wibberg D."/>
        </authorList>
    </citation>
    <scope>NUCLEOTIDE SEQUENCE [LARGE SCALE GENOMIC DNA]</scope>
</reference>
<evidence type="ECO:0000313" key="2">
    <source>
        <dbReference type="Proteomes" id="UP000187891"/>
    </source>
</evidence>
<name>A0A1R3U9A4_9HYPH</name>
<proteinExistence type="predicted"/>
<protein>
    <submittedName>
        <fullName evidence="1">Uncharacterized protein</fullName>
    </submittedName>
</protein>
<dbReference type="STRING" id="1907666.DSM25559_5157"/>
<accession>A0A1R3U9A4</accession>
<sequence length="64" mass="7192">MMSDISEVSVALSLIREALTMLEGSNALLLVQHLKLAIMEAERQQRFNLGPDHRSLVEDCHEDS</sequence>
<evidence type="ECO:0000313" key="1">
    <source>
        <dbReference type="EMBL" id="SCX35797.1"/>
    </source>
</evidence>